<dbReference type="GO" id="GO:0046872">
    <property type="term" value="F:metal ion binding"/>
    <property type="evidence" value="ECO:0007669"/>
    <property type="project" value="UniProtKB-KW"/>
</dbReference>
<evidence type="ECO:0000256" key="5">
    <source>
        <dbReference type="SAM" id="SignalP"/>
    </source>
</evidence>
<keyword evidence="8" id="KW-1185">Reference proteome</keyword>
<dbReference type="InterPro" id="IPR051459">
    <property type="entry name" value="Cytochrome_c-type_DH"/>
</dbReference>
<evidence type="ECO:0000256" key="2">
    <source>
        <dbReference type="ARBA" id="ARBA00022723"/>
    </source>
</evidence>
<organism evidence="7 8">
    <name type="scientific">Histidinibacterium aquaticum</name>
    <dbReference type="NCBI Taxonomy" id="2613962"/>
    <lineage>
        <taxon>Bacteria</taxon>
        <taxon>Pseudomonadati</taxon>
        <taxon>Pseudomonadota</taxon>
        <taxon>Alphaproteobacteria</taxon>
        <taxon>Rhodobacterales</taxon>
        <taxon>Paracoccaceae</taxon>
        <taxon>Histidinibacterium</taxon>
    </lineage>
</organism>
<dbReference type="Proteomes" id="UP000326554">
    <property type="component" value="Unassembled WGS sequence"/>
</dbReference>
<reference evidence="7 8" key="1">
    <citation type="submission" date="2019-09" db="EMBL/GenBank/DDBJ databases">
        <authorList>
            <person name="Park J.-S."/>
            <person name="Choi H.-J."/>
        </authorList>
    </citation>
    <scope>NUCLEOTIDE SEQUENCE [LARGE SCALE GENOMIC DNA]</scope>
    <source>
        <strain evidence="7 8">176SS1-4</strain>
    </source>
</reference>
<dbReference type="GO" id="GO:0020037">
    <property type="term" value="F:heme binding"/>
    <property type="evidence" value="ECO:0007669"/>
    <property type="project" value="InterPro"/>
</dbReference>
<dbReference type="PANTHER" id="PTHR35008">
    <property type="entry name" value="BLL4482 PROTEIN-RELATED"/>
    <property type="match status" value="1"/>
</dbReference>
<feature type="signal peptide" evidence="5">
    <location>
        <begin position="1"/>
        <end position="21"/>
    </location>
</feature>
<evidence type="ECO:0000313" key="8">
    <source>
        <dbReference type="Proteomes" id="UP000326554"/>
    </source>
</evidence>
<dbReference type="RefSeq" id="WP_150443429.1">
    <property type="nucleotide sequence ID" value="NZ_VYQE01000001.1"/>
</dbReference>
<evidence type="ECO:0000313" key="7">
    <source>
        <dbReference type="EMBL" id="KAA9009944.1"/>
    </source>
</evidence>
<gene>
    <name evidence="7" type="ORF">F3S47_01380</name>
</gene>
<sequence length="250" mass="26774">MTRRVLAAGFAALALPTIALAQDGDLLGEGEQIFETNCAQCHQSDGEGLPPNFPALAGNDRLSDPSLIVQRVHYGLKSMPAFPDFGPRDLAAVASYVRTSWGNDFGTVDESQAEELLASVEPPEQVATRTIWDGVFTEDQAQGARLLYQGGCAPCHGSRLNGAPDTADMSPAPPLAGTAYMRSWNGSTVGSLFEFTRSSMPISNPGQFTDQQYIDIIAYMLSYHGAPAGDEPLPPDLDVLNDIVIEPEEE</sequence>
<dbReference type="InterPro" id="IPR036909">
    <property type="entry name" value="Cyt_c-like_dom_sf"/>
</dbReference>
<feature type="domain" description="Cytochrome c" evidence="6">
    <location>
        <begin position="25"/>
        <end position="224"/>
    </location>
</feature>
<keyword evidence="1 4" id="KW-0349">Heme</keyword>
<feature type="chain" id="PRO_5023809586" evidence="5">
    <location>
        <begin position="22"/>
        <end position="250"/>
    </location>
</feature>
<keyword evidence="3 4" id="KW-0408">Iron</keyword>
<dbReference type="PANTHER" id="PTHR35008:SF4">
    <property type="entry name" value="BLL4482 PROTEIN"/>
    <property type="match status" value="1"/>
</dbReference>
<accession>A0A5J5GQU6</accession>
<dbReference type="GO" id="GO:0009055">
    <property type="term" value="F:electron transfer activity"/>
    <property type="evidence" value="ECO:0007669"/>
    <property type="project" value="InterPro"/>
</dbReference>
<dbReference type="PROSITE" id="PS51007">
    <property type="entry name" value="CYTC"/>
    <property type="match status" value="1"/>
</dbReference>
<dbReference type="Gene3D" id="1.10.760.10">
    <property type="entry name" value="Cytochrome c-like domain"/>
    <property type="match status" value="2"/>
</dbReference>
<dbReference type="SUPFAM" id="SSF46626">
    <property type="entry name" value="Cytochrome c"/>
    <property type="match status" value="2"/>
</dbReference>
<dbReference type="AlphaFoldDB" id="A0A5J5GQU6"/>
<evidence type="ECO:0000256" key="1">
    <source>
        <dbReference type="ARBA" id="ARBA00022617"/>
    </source>
</evidence>
<comment type="caution">
    <text evidence="7">The sequence shown here is derived from an EMBL/GenBank/DDBJ whole genome shotgun (WGS) entry which is preliminary data.</text>
</comment>
<dbReference type="Pfam" id="PF00034">
    <property type="entry name" value="Cytochrom_C"/>
    <property type="match status" value="1"/>
</dbReference>
<name>A0A5J5GQU6_9RHOB</name>
<protein>
    <submittedName>
        <fullName evidence="7">C-type cytochrome</fullName>
    </submittedName>
</protein>
<dbReference type="Pfam" id="PF13442">
    <property type="entry name" value="Cytochrome_CBB3"/>
    <property type="match status" value="1"/>
</dbReference>
<evidence type="ECO:0000259" key="6">
    <source>
        <dbReference type="PROSITE" id="PS51007"/>
    </source>
</evidence>
<dbReference type="InterPro" id="IPR009056">
    <property type="entry name" value="Cyt_c-like_dom"/>
</dbReference>
<keyword evidence="2 4" id="KW-0479">Metal-binding</keyword>
<keyword evidence="5" id="KW-0732">Signal</keyword>
<evidence type="ECO:0000256" key="4">
    <source>
        <dbReference type="PROSITE-ProRule" id="PRU00433"/>
    </source>
</evidence>
<dbReference type="EMBL" id="VYQE01000001">
    <property type="protein sequence ID" value="KAA9009944.1"/>
    <property type="molecule type" value="Genomic_DNA"/>
</dbReference>
<evidence type="ECO:0000256" key="3">
    <source>
        <dbReference type="ARBA" id="ARBA00023004"/>
    </source>
</evidence>
<proteinExistence type="predicted"/>